<feature type="transmembrane region" description="Helical" evidence="8">
    <location>
        <begin position="344"/>
        <end position="361"/>
    </location>
</feature>
<dbReference type="Pfam" id="PF02687">
    <property type="entry name" value="FtsX"/>
    <property type="match status" value="1"/>
</dbReference>
<dbReference type="NCBIfam" id="TIGR02212">
    <property type="entry name" value="lolCE"/>
    <property type="match status" value="1"/>
</dbReference>
<dbReference type="GO" id="GO:0098797">
    <property type="term" value="C:plasma membrane protein complex"/>
    <property type="evidence" value="ECO:0007669"/>
    <property type="project" value="TreeGrafter"/>
</dbReference>
<gene>
    <name evidence="12" type="ORF">B6C91_07695</name>
    <name evidence="11" type="ORF">B6D08_09390</name>
</gene>
<dbReference type="OrthoDB" id="9808461at2"/>
<dbReference type="InterPro" id="IPR051447">
    <property type="entry name" value="Lipoprotein-release_system"/>
</dbReference>
<dbReference type="PANTHER" id="PTHR30489:SF8">
    <property type="entry name" value="LIPOPROTEIN-RELEASING SYSTEM TRANSMEMBRANE PROTEIN LOLC"/>
    <property type="match status" value="1"/>
</dbReference>
<evidence type="ECO:0000256" key="4">
    <source>
        <dbReference type="ARBA" id="ARBA00022475"/>
    </source>
</evidence>
<keyword evidence="6 8" id="KW-1133">Transmembrane helix</keyword>
<feature type="transmembrane region" description="Helical" evidence="8">
    <location>
        <begin position="267"/>
        <end position="291"/>
    </location>
</feature>
<dbReference type="GO" id="GO:0044874">
    <property type="term" value="P:lipoprotein localization to outer membrane"/>
    <property type="evidence" value="ECO:0007669"/>
    <property type="project" value="TreeGrafter"/>
</dbReference>
<feature type="domain" description="ABC3 transporter permease C-terminal" evidence="9">
    <location>
        <begin position="270"/>
        <end position="393"/>
    </location>
</feature>
<proteinExistence type="inferred from homology"/>
<dbReference type="AlphaFoldDB" id="A0A242NGC8"/>
<dbReference type="PANTHER" id="PTHR30489">
    <property type="entry name" value="LIPOPROTEIN-RELEASING SYSTEM TRANSMEMBRANE PROTEIN LOLE"/>
    <property type="match status" value="1"/>
</dbReference>
<evidence type="ECO:0000313" key="11">
    <source>
        <dbReference type="EMBL" id="OTP98963.1"/>
    </source>
</evidence>
<evidence type="ECO:0000256" key="2">
    <source>
        <dbReference type="ARBA" id="ARBA00005236"/>
    </source>
</evidence>
<evidence type="ECO:0000256" key="3">
    <source>
        <dbReference type="ARBA" id="ARBA00022448"/>
    </source>
</evidence>
<reference evidence="13 14" key="1">
    <citation type="submission" date="2017-03" db="EMBL/GenBank/DDBJ databases">
        <title>Comparative genomics of honeybee gut symbionts reveal geographically distinct and subgroup specific antibiotic resistance.</title>
        <authorList>
            <person name="Ludvigsen J."/>
            <person name="Porcellato D."/>
            <person name="Labee-Lund T.M."/>
            <person name="Amdam G.V."/>
            <person name="Rudi K."/>
        </authorList>
    </citation>
    <scope>NUCLEOTIDE SEQUENCE [LARGE SCALE GENOMIC DNA]</scope>
    <source>
        <strain evidence="11 14">A-7-12</strain>
        <strain evidence="12 13">A-9-12</strain>
    </source>
</reference>
<dbReference type="GO" id="GO:0042953">
    <property type="term" value="P:lipoprotein transport"/>
    <property type="evidence" value="ECO:0007669"/>
    <property type="project" value="InterPro"/>
</dbReference>
<feature type="transmembrane region" description="Helical" evidence="8">
    <location>
        <begin position="26"/>
        <end position="51"/>
    </location>
</feature>
<dbReference type="NCBIfam" id="NF008076">
    <property type="entry name" value="PRK10814.1"/>
    <property type="match status" value="1"/>
</dbReference>
<evidence type="ECO:0000259" key="10">
    <source>
        <dbReference type="Pfam" id="PF12704"/>
    </source>
</evidence>
<evidence type="ECO:0000313" key="12">
    <source>
        <dbReference type="EMBL" id="OTQ09892.1"/>
    </source>
</evidence>
<comment type="caution">
    <text evidence="11">The sequence shown here is derived from an EMBL/GenBank/DDBJ whole genome shotgun (WGS) entry which is preliminary data.</text>
</comment>
<dbReference type="Proteomes" id="UP000194800">
    <property type="component" value="Unassembled WGS sequence"/>
</dbReference>
<keyword evidence="4" id="KW-1003">Cell membrane</keyword>
<dbReference type="RefSeq" id="WP_086272207.1">
    <property type="nucleotide sequence ID" value="NZ_MZNE01000050.1"/>
</dbReference>
<evidence type="ECO:0000313" key="14">
    <source>
        <dbReference type="Proteomes" id="UP000194977"/>
    </source>
</evidence>
<evidence type="ECO:0000256" key="1">
    <source>
        <dbReference type="ARBA" id="ARBA00004651"/>
    </source>
</evidence>
<name>A0A242NGC8_9GAMM</name>
<keyword evidence="5 8" id="KW-0812">Transmembrane</keyword>
<comment type="similarity">
    <text evidence="2">Belongs to the ABC-4 integral membrane protein family. LolC/E subfamily.</text>
</comment>
<sequence>MFRPLVFFIGLRYVYGQKTDGFGRFVSWLSMLGIMLGSIGLIVVLSVMNGLEDQMQESILKFFPQAQITTSQGRIDPNKIAGEQFMKINGVNHVSPLVTGDVVLQSEQGIMVSTLMGITPDDGDPINEYVYSGSVSDLVPGKYNVIIGLTLANQLGVNVGDKIRLMVTDASQITPVGRIPSQRLFNIVGMFSINHDINQALIYVNQTDARHLLRYQEGMITSWRLFLDKPLEITSVTNTPLPEGLVFNDWRAKRGELFQAIKMEKNVMGLLISLIVIVAAFNIITSLSLLVMEKQGEVAILKTQGLSRFKIMLIFIIQGASSGVIGTLLGSTIGLLLACYLNEIMELFGLSFAGIQLPSLVEPTQIIVIVIGLLMLSLISTIYPAYRAANIQPAEALRYE</sequence>
<evidence type="ECO:0000256" key="8">
    <source>
        <dbReference type="SAM" id="Phobius"/>
    </source>
</evidence>
<accession>A0A242NGC8</accession>
<organism evidence="11 14">
    <name type="scientific">Gilliamella apicola</name>
    <dbReference type="NCBI Taxonomy" id="1196095"/>
    <lineage>
        <taxon>Bacteria</taxon>
        <taxon>Pseudomonadati</taxon>
        <taxon>Pseudomonadota</taxon>
        <taxon>Gammaproteobacteria</taxon>
        <taxon>Orbales</taxon>
        <taxon>Orbaceae</taxon>
        <taxon>Gilliamella</taxon>
    </lineage>
</organism>
<dbReference type="EMBL" id="NART01000029">
    <property type="protein sequence ID" value="OTQ09892.1"/>
    <property type="molecule type" value="Genomic_DNA"/>
</dbReference>
<dbReference type="InterPro" id="IPR011925">
    <property type="entry name" value="LolCE_TM"/>
</dbReference>
<evidence type="ECO:0000259" key="9">
    <source>
        <dbReference type="Pfam" id="PF02687"/>
    </source>
</evidence>
<feature type="transmembrane region" description="Helical" evidence="8">
    <location>
        <begin position="367"/>
        <end position="386"/>
    </location>
</feature>
<dbReference type="Proteomes" id="UP000194977">
    <property type="component" value="Unassembled WGS sequence"/>
</dbReference>
<evidence type="ECO:0000256" key="6">
    <source>
        <dbReference type="ARBA" id="ARBA00022989"/>
    </source>
</evidence>
<keyword evidence="7 8" id="KW-0472">Membrane</keyword>
<comment type="subcellular location">
    <subcellularLocation>
        <location evidence="1">Cell membrane</location>
        <topology evidence="1">Multi-pass membrane protein</topology>
    </subcellularLocation>
</comment>
<keyword evidence="13" id="KW-1185">Reference proteome</keyword>
<feature type="transmembrane region" description="Helical" evidence="8">
    <location>
        <begin position="311"/>
        <end position="337"/>
    </location>
</feature>
<dbReference type="InterPro" id="IPR025857">
    <property type="entry name" value="MacB_PCD"/>
</dbReference>
<dbReference type="InterPro" id="IPR003838">
    <property type="entry name" value="ABC3_permease_C"/>
</dbReference>
<feature type="domain" description="MacB-like periplasmic core" evidence="10">
    <location>
        <begin position="27"/>
        <end position="213"/>
    </location>
</feature>
<protein>
    <submittedName>
        <fullName evidence="11">Outer membrane-specific lipoprotein transporter subunit LolC</fullName>
    </submittedName>
</protein>
<keyword evidence="11" id="KW-0449">Lipoprotein</keyword>
<keyword evidence="3" id="KW-0813">Transport</keyword>
<evidence type="ECO:0000256" key="5">
    <source>
        <dbReference type="ARBA" id="ARBA00022692"/>
    </source>
</evidence>
<evidence type="ECO:0000313" key="13">
    <source>
        <dbReference type="Proteomes" id="UP000194800"/>
    </source>
</evidence>
<dbReference type="Pfam" id="PF12704">
    <property type="entry name" value="MacB_PCD"/>
    <property type="match status" value="1"/>
</dbReference>
<dbReference type="EMBL" id="NARP01000023">
    <property type="protein sequence ID" value="OTP98963.1"/>
    <property type="molecule type" value="Genomic_DNA"/>
</dbReference>
<evidence type="ECO:0000256" key="7">
    <source>
        <dbReference type="ARBA" id="ARBA00023136"/>
    </source>
</evidence>